<dbReference type="InterPro" id="IPR013786">
    <property type="entry name" value="AcylCoA_DH/ox_N"/>
</dbReference>
<reference evidence="5" key="1">
    <citation type="submission" date="2016-09" db="EMBL/GenBank/DDBJ databases">
        <authorList>
            <person name="Varghese N."/>
            <person name="Submissions S."/>
        </authorList>
    </citation>
    <scope>NUCLEOTIDE SEQUENCE [LARGE SCALE GENOMIC DNA]</scope>
    <source>
        <strain evidence="5">ANC 4422</strain>
    </source>
</reference>
<dbReference type="Proteomes" id="UP000242501">
    <property type="component" value="Unassembled WGS sequence"/>
</dbReference>
<dbReference type="InterPro" id="IPR046373">
    <property type="entry name" value="Acyl-CoA_Oxase/DH_mid-dom_sf"/>
</dbReference>
<protein>
    <submittedName>
        <fullName evidence="4">Acyl-CoA dehydrogenase</fullName>
    </submittedName>
</protein>
<keyword evidence="1" id="KW-0560">Oxidoreductase</keyword>
<dbReference type="SUPFAM" id="SSF56645">
    <property type="entry name" value="Acyl-CoA dehydrogenase NM domain-like"/>
    <property type="match status" value="1"/>
</dbReference>
<evidence type="ECO:0000313" key="4">
    <source>
        <dbReference type="EMBL" id="SDC15339.1"/>
    </source>
</evidence>
<dbReference type="InterPro" id="IPR009100">
    <property type="entry name" value="AcylCoA_DH/oxidase_NM_dom_sf"/>
</dbReference>
<sequence>MTHLNHEFKLIDLYKNTDKHSLIGQLWGNPPSARYEALAQNFRPVFAKIKQGALLREQQHILPHEQLQWLKQAGFTRLRLPKEYNGFEATIPELFALLVELAEADANLPQILRVHFGFSEDLLLSKDAIFQEKWLQRLAKNEIIGSGWSEGGSESQQQFQTHIYKDDRGRLKVSGKKYYTTGSLFADWVDVGVTDLQGKSASVLVNRHHEGVSIVDDWNGFGQQLTASGSAIFHAVDIEASDVLPDAIRFKYSAAYYQLVQLAIIVGLGRGLTQQLSQAVHQRLRNYSHANANYSRDDAQVLQVVGKVRGATYTAGIIIEKSAEALQRAFIAGLATNLQAEAEQNAIVELETAQAQTVVTDLLLNASTIAFDALGASAIDKKHGLDRYWRNIRTLSSHNPRIYKDRIVGDFSVNGHLPPYQWRIGNIESLKAS</sequence>
<dbReference type="OrthoDB" id="6184213at2"/>
<gene>
    <name evidence="4" type="ORF">SAMN05421733_11075</name>
</gene>
<evidence type="ECO:0000259" key="2">
    <source>
        <dbReference type="Pfam" id="PF02771"/>
    </source>
</evidence>
<feature type="domain" description="Acyl-CoA dehydrogenase C-terminal" evidence="3">
    <location>
        <begin position="261"/>
        <end position="398"/>
    </location>
</feature>
<dbReference type="GO" id="GO:0008470">
    <property type="term" value="F:3-methylbutanoyl-CoA dehydrogenase activity"/>
    <property type="evidence" value="ECO:0007669"/>
    <property type="project" value="TreeGrafter"/>
</dbReference>
<evidence type="ECO:0000256" key="1">
    <source>
        <dbReference type="ARBA" id="ARBA00023002"/>
    </source>
</evidence>
<dbReference type="Gene3D" id="1.20.140.10">
    <property type="entry name" value="Butyryl-CoA Dehydrogenase, subunit A, domain 3"/>
    <property type="match status" value="1"/>
</dbReference>
<proteinExistence type="predicted"/>
<organism evidence="4 5">
    <name type="scientific">Acinetobacter boissieri</name>
    <dbReference type="NCBI Taxonomy" id="1219383"/>
    <lineage>
        <taxon>Bacteria</taxon>
        <taxon>Pseudomonadati</taxon>
        <taxon>Pseudomonadota</taxon>
        <taxon>Gammaproteobacteria</taxon>
        <taxon>Moraxellales</taxon>
        <taxon>Moraxellaceae</taxon>
        <taxon>Acinetobacter</taxon>
    </lineage>
</organism>
<dbReference type="InterPro" id="IPR013107">
    <property type="entry name" value="Acyl-CoA_DH_C"/>
</dbReference>
<dbReference type="PANTHER" id="PTHR43884">
    <property type="entry name" value="ACYL-COA DEHYDROGENASE"/>
    <property type="match status" value="1"/>
</dbReference>
<dbReference type="PIRSF" id="PIRSF016578">
    <property type="entry name" value="HsaA"/>
    <property type="match status" value="1"/>
</dbReference>
<dbReference type="Pfam" id="PF02771">
    <property type="entry name" value="Acyl-CoA_dh_N"/>
    <property type="match status" value="1"/>
</dbReference>
<dbReference type="GO" id="GO:0050660">
    <property type="term" value="F:flavin adenine dinucleotide binding"/>
    <property type="evidence" value="ECO:0007669"/>
    <property type="project" value="InterPro"/>
</dbReference>
<dbReference type="EMBL" id="FMYL01000010">
    <property type="protein sequence ID" value="SDC15339.1"/>
    <property type="molecule type" value="Genomic_DNA"/>
</dbReference>
<feature type="domain" description="Acyl-CoA dehydrogenase/oxidase N-terminal" evidence="2">
    <location>
        <begin position="48"/>
        <end position="142"/>
    </location>
</feature>
<dbReference type="Gene3D" id="2.40.110.10">
    <property type="entry name" value="Butyryl-CoA Dehydrogenase, subunit A, domain 2"/>
    <property type="match status" value="1"/>
</dbReference>
<dbReference type="RefSeq" id="WP_092749468.1">
    <property type="nucleotide sequence ID" value="NZ_FMYL01000010.1"/>
</dbReference>
<dbReference type="PANTHER" id="PTHR43884:SF12">
    <property type="entry name" value="ISOVALERYL-COA DEHYDROGENASE, MITOCHONDRIAL-RELATED"/>
    <property type="match status" value="1"/>
</dbReference>
<evidence type="ECO:0000259" key="3">
    <source>
        <dbReference type="Pfam" id="PF08028"/>
    </source>
</evidence>
<dbReference type="Gene3D" id="1.10.540.10">
    <property type="entry name" value="Acyl-CoA dehydrogenase/oxidase, N-terminal domain"/>
    <property type="match status" value="1"/>
</dbReference>
<dbReference type="Pfam" id="PF08028">
    <property type="entry name" value="Acyl-CoA_dh_2"/>
    <property type="match status" value="1"/>
</dbReference>
<dbReference type="SUPFAM" id="SSF47203">
    <property type="entry name" value="Acyl-CoA dehydrogenase C-terminal domain-like"/>
    <property type="match status" value="1"/>
</dbReference>
<dbReference type="InterPro" id="IPR037069">
    <property type="entry name" value="AcylCoA_DH/ox_N_sf"/>
</dbReference>
<dbReference type="GO" id="GO:0006552">
    <property type="term" value="P:L-leucine catabolic process"/>
    <property type="evidence" value="ECO:0007669"/>
    <property type="project" value="TreeGrafter"/>
</dbReference>
<evidence type="ECO:0000313" key="5">
    <source>
        <dbReference type="Proteomes" id="UP000242501"/>
    </source>
</evidence>
<dbReference type="STRING" id="1219383.SAMN05421733_11075"/>
<accession>A0A1G6J9I1</accession>
<keyword evidence="5" id="KW-1185">Reference proteome</keyword>
<dbReference type="InterPro" id="IPR036250">
    <property type="entry name" value="AcylCo_DH-like_C"/>
</dbReference>
<dbReference type="AlphaFoldDB" id="A0A1G6J9I1"/>
<name>A0A1G6J9I1_9GAMM</name>